<evidence type="ECO:0000313" key="3">
    <source>
        <dbReference type="Proteomes" id="UP001250656"/>
    </source>
</evidence>
<accession>A0ABU3L7C8</accession>
<dbReference type="Proteomes" id="UP001250656">
    <property type="component" value="Unassembled WGS sequence"/>
</dbReference>
<dbReference type="SMART" id="SM00228">
    <property type="entry name" value="PDZ"/>
    <property type="match status" value="1"/>
</dbReference>
<dbReference type="SUPFAM" id="SSF50156">
    <property type="entry name" value="PDZ domain-like"/>
    <property type="match status" value="1"/>
</dbReference>
<name>A0ABU3L7C8_9FLAO</name>
<evidence type="ECO:0000259" key="1">
    <source>
        <dbReference type="PROSITE" id="PS50106"/>
    </source>
</evidence>
<dbReference type="InterPro" id="IPR021109">
    <property type="entry name" value="Peptidase_aspartic_dom_sf"/>
</dbReference>
<dbReference type="EMBL" id="JAVTTP010000001">
    <property type="protein sequence ID" value="MDT7829646.1"/>
    <property type="molecule type" value="Genomic_DNA"/>
</dbReference>
<dbReference type="Gene3D" id="2.30.42.10">
    <property type="match status" value="1"/>
</dbReference>
<dbReference type="Pfam" id="PF17820">
    <property type="entry name" value="PDZ_6"/>
    <property type="match status" value="1"/>
</dbReference>
<dbReference type="Gene3D" id="2.40.70.10">
    <property type="entry name" value="Acid Proteases"/>
    <property type="match status" value="2"/>
</dbReference>
<keyword evidence="3" id="KW-1185">Reference proteome</keyword>
<dbReference type="RefSeq" id="WP_314015722.1">
    <property type="nucleotide sequence ID" value="NZ_JAVTTP010000001.1"/>
</dbReference>
<protein>
    <submittedName>
        <fullName evidence="2">PDZ domain-containing protein</fullName>
    </submittedName>
</protein>
<dbReference type="PROSITE" id="PS50106">
    <property type="entry name" value="PDZ"/>
    <property type="match status" value="1"/>
</dbReference>
<dbReference type="InterPro" id="IPR041489">
    <property type="entry name" value="PDZ_6"/>
</dbReference>
<dbReference type="InterPro" id="IPR001478">
    <property type="entry name" value="PDZ"/>
</dbReference>
<proteinExistence type="predicted"/>
<gene>
    <name evidence="2" type="ORF">RQM65_13315</name>
</gene>
<feature type="domain" description="PDZ" evidence="1">
    <location>
        <begin position="347"/>
        <end position="418"/>
    </location>
</feature>
<dbReference type="InterPro" id="IPR036034">
    <property type="entry name" value="PDZ_sf"/>
</dbReference>
<evidence type="ECO:0000313" key="2">
    <source>
        <dbReference type="EMBL" id="MDT7829646.1"/>
    </source>
</evidence>
<comment type="caution">
    <text evidence="2">The sequence shown here is derived from an EMBL/GenBank/DDBJ whole genome shotgun (WGS) entry which is preliminary data.</text>
</comment>
<organism evidence="2 3">
    <name type="scientific">Pricia mediterranea</name>
    <dbReference type="NCBI Taxonomy" id="3076079"/>
    <lineage>
        <taxon>Bacteria</taxon>
        <taxon>Pseudomonadati</taxon>
        <taxon>Bacteroidota</taxon>
        <taxon>Flavobacteriia</taxon>
        <taxon>Flavobacteriales</taxon>
        <taxon>Flavobacteriaceae</taxon>
        <taxon>Pricia</taxon>
    </lineage>
</organism>
<reference evidence="2 3" key="1">
    <citation type="submission" date="2023-09" db="EMBL/GenBank/DDBJ databases">
        <title>Novel taxa isolated from Blanes Bay.</title>
        <authorList>
            <person name="Rey-Velasco X."/>
            <person name="Lucena T."/>
        </authorList>
    </citation>
    <scope>NUCLEOTIDE SEQUENCE [LARGE SCALE GENOMIC DNA]</scope>
    <source>
        <strain evidence="2 3">S334</strain>
    </source>
</reference>
<sequence length="449" mass="51191">MLKIRTLTRFLRHIVFFLLLFPISGWAQTFALPDGKKFERLKFRLVNNLIVIPLQVNGTELSFILDSGVDKPILFNLSDQDSVQINNVSEIMIKGLGDGEPIRALRSHGNIFSSKFITNSDQQLYVIVDRNMNFSPSLGIPIHGIIGYDLFKDFVVELNYGRRFLKFHDPETYTRSNSRRDQSLPLSIIRKKAYVDGSLLLAKEQQVKLLVDTGSSDAIWLFENETLQVPDAHYDEFLGEGLNGHIFGKRTRVDEIRLGRFKLENAKAAFPNSDSFDAIKNLGNRNGSVGGEILKRFNIVFDYGRNTMTLRKNRNFSAPFRYNLSGLSLQHDGVRYISESIADSRGVVHSEENTFGDVQILFQDRLRMSLVSEIIVSGIRAGSPAHEAGLLEGDVILAVNGKRIHRYKLQEVLNMLNEQEGKQIDVLIERYNQDLRFSFVLKEMFKKKP</sequence>